<accession>A0AAD1XG99</accession>
<reference evidence="5" key="1">
    <citation type="submission" date="2023-07" db="EMBL/GenBank/DDBJ databases">
        <authorList>
            <consortium name="AG Swart"/>
            <person name="Singh M."/>
            <person name="Singh A."/>
            <person name="Seah K."/>
            <person name="Emmerich C."/>
        </authorList>
    </citation>
    <scope>NUCLEOTIDE SEQUENCE</scope>
    <source>
        <strain evidence="5">DP1</strain>
    </source>
</reference>
<evidence type="ECO:0000256" key="1">
    <source>
        <dbReference type="ARBA" id="ARBA00009291"/>
    </source>
</evidence>
<feature type="coiled-coil region" evidence="3">
    <location>
        <begin position="167"/>
        <end position="261"/>
    </location>
</feature>
<evidence type="ECO:0000313" key="6">
    <source>
        <dbReference type="Proteomes" id="UP001295684"/>
    </source>
</evidence>
<protein>
    <submittedName>
        <fullName evidence="5">Uncharacterized protein</fullName>
    </submittedName>
</protein>
<proteinExistence type="inferred from homology"/>
<dbReference type="Pfam" id="PF11559">
    <property type="entry name" value="ADIP"/>
    <property type="match status" value="1"/>
</dbReference>
<comment type="caution">
    <text evidence="5">The sequence shown here is derived from an EMBL/GenBank/DDBJ whole genome shotgun (WGS) entry which is preliminary data.</text>
</comment>
<keyword evidence="2 3" id="KW-0175">Coiled coil</keyword>
<dbReference type="Proteomes" id="UP001295684">
    <property type="component" value="Unassembled WGS sequence"/>
</dbReference>
<dbReference type="EMBL" id="CAMPGE010012008">
    <property type="protein sequence ID" value="CAI2370796.1"/>
    <property type="molecule type" value="Genomic_DNA"/>
</dbReference>
<evidence type="ECO:0000256" key="4">
    <source>
        <dbReference type="SAM" id="MobiDB-lite"/>
    </source>
</evidence>
<dbReference type="AlphaFoldDB" id="A0AAD1XG99"/>
<organism evidence="5 6">
    <name type="scientific">Euplotes crassus</name>
    <dbReference type="NCBI Taxonomy" id="5936"/>
    <lineage>
        <taxon>Eukaryota</taxon>
        <taxon>Sar</taxon>
        <taxon>Alveolata</taxon>
        <taxon>Ciliophora</taxon>
        <taxon>Intramacronucleata</taxon>
        <taxon>Spirotrichea</taxon>
        <taxon>Hypotrichia</taxon>
        <taxon>Euplotida</taxon>
        <taxon>Euplotidae</taxon>
        <taxon>Moneuplotes</taxon>
    </lineage>
</organism>
<dbReference type="PANTHER" id="PTHR47057">
    <property type="entry name" value="AFADIN/ALPHA-ACTININ-BINDING"/>
    <property type="match status" value="1"/>
</dbReference>
<evidence type="ECO:0000256" key="2">
    <source>
        <dbReference type="ARBA" id="ARBA00023054"/>
    </source>
</evidence>
<comment type="similarity">
    <text evidence="1">Belongs to the ADIP family.</text>
</comment>
<feature type="region of interest" description="Disordered" evidence="4">
    <location>
        <begin position="1"/>
        <end position="26"/>
    </location>
</feature>
<gene>
    <name evidence="5" type="ORF">ECRASSUSDP1_LOCUS12115</name>
</gene>
<dbReference type="InterPro" id="IPR021622">
    <property type="entry name" value="Afadin/alpha-actinin-bd"/>
</dbReference>
<dbReference type="PANTHER" id="PTHR47057:SF1">
    <property type="entry name" value="AFADIN_ALPHA-ACTININ-BINDING PROTEIN"/>
    <property type="match status" value="1"/>
</dbReference>
<sequence length="378" mass="44271">MDPFPRRSDANQKFDDNYKELFGDAPETIRNRESDVHTESAFNFGHEFGFEAMEKGNSRFDNSPAKRLNSDEIDFDPYEEENDPLTEGSSALESAMPGQSKKRREPDQLDEIIQKLQIMTVAYGFPEPGNLRSKNKKEIKKTIKCFSAILQQRELDMRFRRTVGDKFRKVETELNSEQRKNQTLVDKINKLEREVATKKNQITTAKDKMKDNDTKKKMDLVQTKKTANDLKRKVELMQKELKRKDRIIEKANEKMRNIIDKKVGLGRNVDDFDYRKYQNSIEVVQELKQDTEDGSRMYQYIPEREFMDMQKQGFEDNHEELLGENEHLKNYGKIIQSGVNGFIRSISEQIKEMGGDPKIVSIILDERDKMSEILSQRL</sequence>
<feature type="compositionally biased region" description="Acidic residues" evidence="4">
    <location>
        <begin position="71"/>
        <end position="84"/>
    </location>
</feature>
<evidence type="ECO:0000256" key="3">
    <source>
        <dbReference type="SAM" id="Coils"/>
    </source>
</evidence>
<keyword evidence="6" id="KW-1185">Reference proteome</keyword>
<name>A0AAD1XG99_EUPCR</name>
<feature type="region of interest" description="Disordered" evidence="4">
    <location>
        <begin position="55"/>
        <end position="106"/>
    </location>
</feature>
<evidence type="ECO:0000313" key="5">
    <source>
        <dbReference type="EMBL" id="CAI2370796.1"/>
    </source>
</evidence>